<dbReference type="GO" id="GO:0016747">
    <property type="term" value="F:acyltransferase activity, transferring groups other than amino-acyl groups"/>
    <property type="evidence" value="ECO:0007669"/>
    <property type="project" value="InterPro"/>
</dbReference>
<dbReference type="InterPro" id="IPR016181">
    <property type="entry name" value="Acyl_CoA_acyltransferase"/>
</dbReference>
<dbReference type="InterPro" id="IPR052523">
    <property type="entry name" value="Trichothecene_AcTrans"/>
</dbReference>
<comment type="caution">
    <text evidence="2">The sequence shown here is derived from an EMBL/GenBank/DDBJ whole genome shotgun (WGS) entry which is preliminary data.</text>
</comment>
<dbReference type="PANTHER" id="PTHR42791">
    <property type="entry name" value="GNAT FAMILY ACETYLTRANSFERASE"/>
    <property type="match status" value="1"/>
</dbReference>
<gene>
    <name evidence="2" type="ORF">EYC84_001251</name>
</gene>
<evidence type="ECO:0000259" key="1">
    <source>
        <dbReference type="PROSITE" id="PS51186"/>
    </source>
</evidence>
<dbReference type="InterPro" id="IPR000182">
    <property type="entry name" value="GNAT_dom"/>
</dbReference>
<evidence type="ECO:0000313" key="2">
    <source>
        <dbReference type="EMBL" id="KAA8569648.1"/>
    </source>
</evidence>
<feature type="domain" description="N-acetyltransferase" evidence="1">
    <location>
        <begin position="164"/>
        <end position="299"/>
    </location>
</feature>
<dbReference type="AlphaFoldDB" id="A0A5M9JJH5"/>
<name>A0A5M9JJH5_MONFR</name>
<sequence>MEMEMEMVVDGNGVPQSPHTLSAKYSTMAAAPPSNPHLPSNPHTLDSVGPLGTPPKEMQLLSCTKADLYNIALLEHLAFEHDEFSDLALGRERGSEESLGVRMKQFAKFLEQGEQSQRVGEGVLAGGWYTKAVVWEGGKEVMVGVAGWSLGSGKTVGEGEREVDSVPDVSEVSKVKTREELDEIWGKGSNAQLCEDVFVRGDEYISEACGDRPWLKLNILVVHPKYQRLGIGTRLLEQGIQFADAKGLQTVLGASPWGIGLYRKYGFVDVHVMDIRLDEYEGGEGMGRTSHVIMRRQSRVEVEEKNGTGTGVEPCGI</sequence>
<dbReference type="Pfam" id="PF13508">
    <property type="entry name" value="Acetyltransf_7"/>
    <property type="match status" value="1"/>
</dbReference>
<dbReference type="Proteomes" id="UP000322873">
    <property type="component" value="Unassembled WGS sequence"/>
</dbReference>
<dbReference type="EMBL" id="VICG01000008">
    <property type="protein sequence ID" value="KAA8569648.1"/>
    <property type="molecule type" value="Genomic_DNA"/>
</dbReference>
<dbReference type="VEuPathDB" id="FungiDB:MFRU_004g03730"/>
<evidence type="ECO:0000313" key="3">
    <source>
        <dbReference type="Proteomes" id="UP000322873"/>
    </source>
</evidence>
<dbReference type="Gene3D" id="3.40.630.30">
    <property type="match status" value="1"/>
</dbReference>
<dbReference type="PANTHER" id="PTHR42791:SF17">
    <property type="entry name" value="ACETYLTRANSFERASE, GNAT FAMILY FAMILY (AFU_ORTHOLOGUE AFUA_8G05690)"/>
    <property type="match status" value="1"/>
</dbReference>
<accession>A0A5M9JJH5</accession>
<protein>
    <recommendedName>
        <fullName evidence="1">N-acetyltransferase domain-containing protein</fullName>
    </recommendedName>
</protein>
<proteinExistence type="predicted"/>
<organism evidence="2 3">
    <name type="scientific">Monilinia fructicola</name>
    <name type="common">Brown rot fungus</name>
    <name type="synonym">Ciboria fructicola</name>
    <dbReference type="NCBI Taxonomy" id="38448"/>
    <lineage>
        <taxon>Eukaryota</taxon>
        <taxon>Fungi</taxon>
        <taxon>Dikarya</taxon>
        <taxon>Ascomycota</taxon>
        <taxon>Pezizomycotina</taxon>
        <taxon>Leotiomycetes</taxon>
        <taxon>Helotiales</taxon>
        <taxon>Sclerotiniaceae</taxon>
        <taxon>Monilinia</taxon>
    </lineage>
</organism>
<keyword evidence="3" id="KW-1185">Reference proteome</keyword>
<dbReference type="SUPFAM" id="SSF55729">
    <property type="entry name" value="Acyl-CoA N-acyltransferases (Nat)"/>
    <property type="match status" value="1"/>
</dbReference>
<dbReference type="PROSITE" id="PS51186">
    <property type="entry name" value="GNAT"/>
    <property type="match status" value="1"/>
</dbReference>
<reference evidence="2 3" key="1">
    <citation type="submission" date="2019-06" db="EMBL/GenBank/DDBJ databases">
        <title>Genome Sequence of the Brown Rot Fungal Pathogen Monilinia fructicola.</title>
        <authorList>
            <person name="De Miccolis Angelini R.M."/>
            <person name="Landi L."/>
            <person name="Abate D."/>
            <person name="Pollastro S."/>
            <person name="Romanazzi G."/>
            <person name="Faretra F."/>
        </authorList>
    </citation>
    <scope>NUCLEOTIDE SEQUENCE [LARGE SCALE GENOMIC DNA]</scope>
    <source>
        <strain evidence="2 3">Mfrc123</strain>
    </source>
</reference>
<dbReference type="CDD" id="cd04301">
    <property type="entry name" value="NAT_SF"/>
    <property type="match status" value="1"/>
</dbReference>